<sequence>MLCAGVAALTPHSCAACSHVCIDTARSRDRADAACLRRLHPRPHRRRHPVVLRQGHQPWSLESTRQTKREQWSSTR</sequence>
<feature type="compositionally biased region" description="Basic and acidic residues" evidence="1">
    <location>
        <begin position="65"/>
        <end position="76"/>
    </location>
</feature>
<accession>A0A0A9B6V8</accession>
<reference evidence="2" key="1">
    <citation type="submission" date="2014-09" db="EMBL/GenBank/DDBJ databases">
        <authorList>
            <person name="Magalhaes I.L.F."/>
            <person name="Oliveira U."/>
            <person name="Santos F.R."/>
            <person name="Vidigal T.H.D.A."/>
            <person name="Brescovit A.D."/>
            <person name="Santos A.J."/>
        </authorList>
    </citation>
    <scope>NUCLEOTIDE SEQUENCE</scope>
    <source>
        <tissue evidence="2">Shoot tissue taken approximately 20 cm above the soil surface</tissue>
    </source>
</reference>
<dbReference type="EMBL" id="GBRH01238819">
    <property type="protein sequence ID" value="JAD59076.1"/>
    <property type="molecule type" value="Transcribed_RNA"/>
</dbReference>
<reference evidence="2" key="2">
    <citation type="journal article" date="2015" name="Data Brief">
        <title>Shoot transcriptome of the giant reed, Arundo donax.</title>
        <authorList>
            <person name="Barrero R.A."/>
            <person name="Guerrero F.D."/>
            <person name="Moolhuijzen P."/>
            <person name="Goolsby J.A."/>
            <person name="Tidwell J."/>
            <person name="Bellgard S.E."/>
            <person name="Bellgard M.I."/>
        </authorList>
    </citation>
    <scope>NUCLEOTIDE SEQUENCE</scope>
    <source>
        <tissue evidence="2">Shoot tissue taken approximately 20 cm above the soil surface</tissue>
    </source>
</reference>
<evidence type="ECO:0000313" key="2">
    <source>
        <dbReference type="EMBL" id="JAD59076.1"/>
    </source>
</evidence>
<dbReference type="AlphaFoldDB" id="A0A0A9B6V8"/>
<feature type="region of interest" description="Disordered" evidence="1">
    <location>
        <begin position="43"/>
        <end position="76"/>
    </location>
</feature>
<organism evidence="2">
    <name type="scientific">Arundo donax</name>
    <name type="common">Giant reed</name>
    <name type="synonym">Donax arundinaceus</name>
    <dbReference type="NCBI Taxonomy" id="35708"/>
    <lineage>
        <taxon>Eukaryota</taxon>
        <taxon>Viridiplantae</taxon>
        <taxon>Streptophyta</taxon>
        <taxon>Embryophyta</taxon>
        <taxon>Tracheophyta</taxon>
        <taxon>Spermatophyta</taxon>
        <taxon>Magnoliopsida</taxon>
        <taxon>Liliopsida</taxon>
        <taxon>Poales</taxon>
        <taxon>Poaceae</taxon>
        <taxon>PACMAD clade</taxon>
        <taxon>Arundinoideae</taxon>
        <taxon>Arundineae</taxon>
        <taxon>Arundo</taxon>
    </lineage>
</organism>
<name>A0A0A9B6V8_ARUDO</name>
<proteinExistence type="predicted"/>
<evidence type="ECO:0000256" key="1">
    <source>
        <dbReference type="SAM" id="MobiDB-lite"/>
    </source>
</evidence>
<protein>
    <submittedName>
        <fullName evidence="2">Uncharacterized protein</fullName>
    </submittedName>
</protein>